<proteinExistence type="predicted"/>
<dbReference type="InterPro" id="IPR002125">
    <property type="entry name" value="CMP_dCMP_dom"/>
</dbReference>
<dbReference type="Pfam" id="PF14437">
    <property type="entry name" value="MafB19-deam"/>
    <property type="match status" value="1"/>
</dbReference>
<dbReference type="CDD" id="cd01285">
    <property type="entry name" value="nucleoside_deaminase"/>
    <property type="match status" value="1"/>
</dbReference>
<dbReference type="GO" id="GO:0002100">
    <property type="term" value="P:tRNA wobble adenosine to inosine editing"/>
    <property type="evidence" value="ECO:0007669"/>
    <property type="project" value="InterPro"/>
</dbReference>
<dbReference type="InterPro" id="IPR058535">
    <property type="entry name" value="MafB19-deam"/>
</dbReference>
<reference evidence="4 5" key="1">
    <citation type="submission" date="2019-06" db="EMBL/GenBank/DDBJ databases">
        <title>Draft Genome Sequence of Candidatus Phytoplasma pini-Related Strain MDPP: A Resource for Comparative Genomics of Gymnosperm-infecting Phytoplasmas.</title>
        <authorList>
            <person name="Cai W."/>
            <person name="Costanzo S."/>
            <person name="Shao J."/>
            <person name="Zhao Y."/>
            <person name="Davis R."/>
        </authorList>
    </citation>
    <scope>NUCLEOTIDE SEQUENCE [LARGE SCALE GENOMIC DNA]</scope>
    <source>
        <strain evidence="4 5">MDPP</strain>
    </source>
</reference>
<dbReference type="PANTHER" id="PTHR11079:SF202">
    <property type="entry name" value="TRNA-SPECIFIC ADENOSINE DEAMINASE"/>
    <property type="match status" value="1"/>
</dbReference>
<dbReference type="GO" id="GO:0008270">
    <property type="term" value="F:zinc ion binding"/>
    <property type="evidence" value="ECO:0007669"/>
    <property type="project" value="InterPro"/>
</dbReference>
<keyword evidence="5" id="KW-1185">Reference proteome</keyword>
<dbReference type="EMBL" id="VIAE01000008">
    <property type="protein sequence ID" value="TVY12150.1"/>
    <property type="molecule type" value="Genomic_DNA"/>
</dbReference>
<dbReference type="InterPro" id="IPR016193">
    <property type="entry name" value="Cytidine_deaminase-like"/>
</dbReference>
<dbReference type="Proteomes" id="UP000320078">
    <property type="component" value="Unassembled WGS sequence"/>
</dbReference>
<protein>
    <submittedName>
        <fullName evidence="4">CMP/dCMP deaminase zinc-binding protein</fullName>
    </submittedName>
</protein>
<name>A0A559KJ38_9MOLU</name>
<accession>A0A559KJ38</accession>
<keyword evidence="1" id="KW-0479">Metal-binding</keyword>
<dbReference type="AlphaFoldDB" id="A0A559KJ38"/>
<dbReference type="PROSITE" id="PS51747">
    <property type="entry name" value="CYT_DCMP_DEAMINASES_2"/>
    <property type="match status" value="1"/>
</dbReference>
<dbReference type="PANTHER" id="PTHR11079">
    <property type="entry name" value="CYTOSINE DEAMINASE FAMILY MEMBER"/>
    <property type="match status" value="1"/>
</dbReference>
<dbReference type="SUPFAM" id="SSF53927">
    <property type="entry name" value="Cytidine deaminase-like"/>
    <property type="match status" value="1"/>
</dbReference>
<comment type="caution">
    <text evidence="4">The sequence shown here is derived from an EMBL/GenBank/DDBJ whole genome shotgun (WGS) entry which is preliminary data.</text>
</comment>
<evidence type="ECO:0000313" key="4">
    <source>
        <dbReference type="EMBL" id="TVY12150.1"/>
    </source>
</evidence>
<dbReference type="PROSITE" id="PS00903">
    <property type="entry name" value="CYT_DCMP_DEAMINASES_1"/>
    <property type="match status" value="1"/>
</dbReference>
<evidence type="ECO:0000256" key="1">
    <source>
        <dbReference type="ARBA" id="ARBA00022723"/>
    </source>
</evidence>
<dbReference type="Gene3D" id="3.40.140.10">
    <property type="entry name" value="Cytidine Deaminase, domain 2"/>
    <property type="match status" value="1"/>
</dbReference>
<sequence length="147" mass="17070">MKEALKEAKKAFYKGEVPIGSVAVFNDKIIARAHNNKKRSNLFYSHAEFLVLKKINKKIKDYRMNNIVFYTTLEPCIMCMGALIQTRISKLYFGATNLKSGFIEHFHSKSKNFNFLNKISVESGFLAEESKMILQKFFSNLRKKIIF</sequence>
<organism evidence="4 5">
    <name type="scientific">Candidatus Phytoplasma pini</name>
    <dbReference type="NCBI Taxonomy" id="267362"/>
    <lineage>
        <taxon>Bacteria</taxon>
        <taxon>Bacillati</taxon>
        <taxon>Mycoplasmatota</taxon>
        <taxon>Mollicutes</taxon>
        <taxon>Acholeplasmatales</taxon>
        <taxon>Acholeplasmataceae</taxon>
        <taxon>Candidatus Phytoplasma</taxon>
    </lineage>
</organism>
<gene>
    <name evidence="4" type="ORF">MDPP_001547</name>
</gene>
<dbReference type="GO" id="GO:0052717">
    <property type="term" value="F:tRNA-specific adenosine-34 deaminase activity"/>
    <property type="evidence" value="ECO:0007669"/>
    <property type="project" value="UniProtKB-EC"/>
</dbReference>
<dbReference type="InterPro" id="IPR016192">
    <property type="entry name" value="APOBEC/CMP_deaminase_Zn-bd"/>
</dbReference>
<feature type="domain" description="CMP/dCMP-type deaminase" evidence="3">
    <location>
        <begin position="1"/>
        <end position="105"/>
    </location>
</feature>
<evidence type="ECO:0000259" key="3">
    <source>
        <dbReference type="PROSITE" id="PS51747"/>
    </source>
</evidence>
<evidence type="ECO:0000313" key="5">
    <source>
        <dbReference type="Proteomes" id="UP000320078"/>
    </source>
</evidence>
<keyword evidence="2" id="KW-0862">Zinc</keyword>
<evidence type="ECO:0000256" key="2">
    <source>
        <dbReference type="ARBA" id="ARBA00022833"/>
    </source>
</evidence>